<dbReference type="AlphaFoldDB" id="A0A5N6GY99"/>
<sequence length="55" mass="5975">MGLRAVECIRLVYLGVTCQGYGIVMSLYAVWSRASGNATVWNVLVNTPQKPLSTS</sequence>
<evidence type="ECO:0000313" key="2">
    <source>
        <dbReference type="EMBL" id="KAB8246918.1"/>
    </source>
</evidence>
<keyword evidence="1" id="KW-0472">Membrane</keyword>
<name>A0A5N6GY99_ASPFL</name>
<dbReference type="Proteomes" id="UP000325434">
    <property type="component" value="Unassembled WGS sequence"/>
</dbReference>
<evidence type="ECO:0000256" key="1">
    <source>
        <dbReference type="SAM" id="Phobius"/>
    </source>
</evidence>
<keyword evidence="1" id="KW-0812">Transmembrane</keyword>
<proteinExistence type="predicted"/>
<accession>A0A5N6GY99</accession>
<gene>
    <name evidence="2" type="ORF">BDV35DRAFT_352994</name>
</gene>
<dbReference type="EMBL" id="ML734595">
    <property type="protein sequence ID" value="KAB8246918.1"/>
    <property type="molecule type" value="Genomic_DNA"/>
</dbReference>
<feature type="transmembrane region" description="Helical" evidence="1">
    <location>
        <begin position="12"/>
        <end position="31"/>
    </location>
</feature>
<keyword evidence="1" id="KW-1133">Transmembrane helix</keyword>
<reference evidence="2" key="1">
    <citation type="submission" date="2019-04" db="EMBL/GenBank/DDBJ databases">
        <title>Friends and foes A comparative genomics study of 23 Aspergillus species from section Flavi.</title>
        <authorList>
            <consortium name="DOE Joint Genome Institute"/>
            <person name="Kjaerbolling I."/>
            <person name="Vesth T."/>
            <person name="Frisvad J.C."/>
            <person name="Nybo J.L."/>
            <person name="Theobald S."/>
            <person name="Kildgaard S."/>
            <person name="Isbrandt T."/>
            <person name="Kuo A."/>
            <person name="Sato A."/>
            <person name="Lyhne E.K."/>
            <person name="Kogle M.E."/>
            <person name="Wiebenga A."/>
            <person name="Kun R.S."/>
            <person name="Lubbers R.J."/>
            <person name="Makela M.R."/>
            <person name="Barry K."/>
            <person name="Chovatia M."/>
            <person name="Clum A."/>
            <person name="Daum C."/>
            <person name="Haridas S."/>
            <person name="He G."/>
            <person name="LaButti K."/>
            <person name="Lipzen A."/>
            <person name="Mondo S."/>
            <person name="Riley R."/>
            <person name="Salamov A."/>
            <person name="Simmons B.A."/>
            <person name="Magnuson J.K."/>
            <person name="Henrissat B."/>
            <person name="Mortensen U.H."/>
            <person name="Larsen T.O."/>
            <person name="Devries R.P."/>
            <person name="Grigoriev I.V."/>
            <person name="Machida M."/>
            <person name="Baker S.E."/>
            <person name="Andersen M.R."/>
        </authorList>
    </citation>
    <scope>NUCLEOTIDE SEQUENCE [LARGE SCALE GENOMIC DNA]</scope>
    <source>
        <strain evidence="2">CBS 121.62</strain>
    </source>
</reference>
<organism evidence="2">
    <name type="scientific">Aspergillus flavus</name>
    <dbReference type="NCBI Taxonomy" id="5059"/>
    <lineage>
        <taxon>Eukaryota</taxon>
        <taxon>Fungi</taxon>
        <taxon>Dikarya</taxon>
        <taxon>Ascomycota</taxon>
        <taxon>Pezizomycotina</taxon>
        <taxon>Eurotiomycetes</taxon>
        <taxon>Eurotiomycetidae</taxon>
        <taxon>Eurotiales</taxon>
        <taxon>Aspergillaceae</taxon>
        <taxon>Aspergillus</taxon>
        <taxon>Aspergillus subgen. Circumdati</taxon>
    </lineage>
</organism>
<protein>
    <submittedName>
        <fullName evidence="2">Uncharacterized protein</fullName>
    </submittedName>
</protein>